<dbReference type="CDD" id="cd17920">
    <property type="entry name" value="DEXHc_RecQ"/>
    <property type="match status" value="1"/>
</dbReference>
<evidence type="ECO:0000259" key="8">
    <source>
        <dbReference type="PROSITE" id="PS51192"/>
    </source>
</evidence>
<dbReference type="NCBIfam" id="TIGR00614">
    <property type="entry name" value="recQ_fam"/>
    <property type="match status" value="1"/>
</dbReference>
<dbReference type="InterPro" id="IPR032284">
    <property type="entry name" value="RecQ_Zn-bd"/>
</dbReference>
<evidence type="ECO:0000313" key="10">
    <source>
        <dbReference type="EMBL" id="MFD2729463.1"/>
    </source>
</evidence>
<evidence type="ECO:0000313" key="11">
    <source>
        <dbReference type="Proteomes" id="UP001597427"/>
    </source>
</evidence>
<dbReference type="SUPFAM" id="SSF52540">
    <property type="entry name" value="P-loop containing nucleoside triphosphate hydrolases"/>
    <property type="match status" value="1"/>
</dbReference>
<keyword evidence="4" id="KW-0067">ATP-binding</keyword>
<dbReference type="InterPro" id="IPR014001">
    <property type="entry name" value="Helicase_ATP-bd"/>
</dbReference>
<keyword evidence="3 10" id="KW-0347">Helicase</keyword>
<keyword evidence="1" id="KW-0547">Nucleotide-binding</keyword>
<organism evidence="10 11">
    <name type="scientific">Enterococcus camelliae</name>
    <dbReference type="NCBI Taxonomy" id="453959"/>
    <lineage>
        <taxon>Bacteria</taxon>
        <taxon>Bacillati</taxon>
        <taxon>Bacillota</taxon>
        <taxon>Bacilli</taxon>
        <taxon>Lactobacillales</taxon>
        <taxon>Enterococcaceae</taxon>
        <taxon>Enterococcus</taxon>
    </lineage>
</organism>
<name>A0ABW5TK09_9ENTE</name>
<dbReference type="SMART" id="SM00490">
    <property type="entry name" value="HELICc"/>
    <property type="match status" value="1"/>
</dbReference>
<dbReference type="EMBL" id="JBHUMO010000051">
    <property type="protein sequence ID" value="MFD2729463.1"/>
    <property type="molecule type" value="Genomic_DNA"/>
</dbReference>
<protein>
    <recommendedName>
        <fullName evidence="6">ATP-dependent DNA helicase RecQ</fullName>
    </recommendedName>
    <alternativeName>
        <fullName evidence="7">DNA 3'-5' helicase RecQ</fullName>
    </alternativeName>
</protein>
<accession>A0ABW5TK09</accession>
<dbReference type="SMART" id="SM00487">
    <property type="entry name" value="DEXDc"/>
    <property type="match status" value="1"/>
</dbReference>
<evidence type="ECO:0000256" key="6">
    <source>
        <dbReference type="ARBA" id="ARBA00044535"/>
    </source>
</evidence>
<dbReference type="PANTHER" id="PTHR13710">
    <property type="entry name" value="DNA HELICASE RECQ FAMILY MEMBER"/>
    <property type="match status" value="1"/>
</dbReference>
<dbReference type="Pfam" id="PF00271">
    <property type="entry name" value="Helicase_C"/>
    <property type="match status" value="1"/>
</dbReference>
<evidence type="ECO:0000256" key="4">
    <source>
        <dbReference type="ARBA" id="ARBA00022840"/>
    </source>
</evidence>
<keyword evidence="2 10" id="KW-0378">Hydrolase</keyword>
<dbReference type="RefSeq" id="WP_379981843.1">
    <property type="nucleotide sequence ID" value="NZ_JBHUMO010000051.1"/>
</dbReference>
<dbReference type="Gene3D" id="3.40.50.300">
    <property type="entry name" value="P-loop containing nucleotide triphosphate hydrolases"/>
    <property type="match status" value="2"/>
</dbReference>
<dbReference type="InterPro" id="IPR001650">
    <property type="entry name" value="Helicase_C-like"/>
</dbReference>
<evidence type="ECO:0000256" key="2">
    <source>
        <dbReference type="ARBA" id="ARBA00022801"/>
    </source>
</evidence>
<dbReference type="GO" id="GO:0016787">
    <property type="term" value="F:hydrolase activity"/>
    <property type="evidence" value="ECO:0007669"/>
    <property type="project" value="UniProtKB-KW"/>
</dbReference>
<dbReference type="InterPro" id="IPR002464">
    <property type="entry name" value="DNA/RNA_helicase_DEAH_CS"/>
</dbReference>
<dbReference type="Pfam" id="PF16124">
    <property type="entry name" value="RecQ_Zn_bind"/>
    <property type="match status" value="1"/>
</dbReference>
<reference evidence="11" key="1">
    <citation type="journal article" date="2019" name="Int. J. Syst. Evol. Microbiol.">
        <title>The Global Catalogue of Microorganisms (GCM) 10K type strain sequencing project: providing services to taxonomists for standard genome sequencing and annotation.</title>
        <authorList>
            <consortium name="The Broad Institute Genomics Platform"/>
            <consortium name="The Broad Institute Genome Sequencing Center for Infectious Disease"/>
            <person name="Wu L."/>
            <person name="Ma J."/>
        </authorList>
    </citation>
    <scope>NUCLEOTIDE SEQUENCE [LARGE SCALE GENOMIC DNA]</scope>
    <source>
        <strain evidence="11">TISTR 932</strain>
    </source>
</reference>
<dbReference type="InterPro" id="IPR004589">
    <property type="entry name" value="DNA_helicase_ATP-dep_RecQ"/>
</dbReference>
<feature type="domain" description="Helicase C-terminal" evidence="9">
    <location>
        <begin position="215"/>
        <end position="358"/>
    </location>
</feature>
<keyword evidence="11" id="KW-1185">Reference proteome</keyword>
<comment type="caution">
    <text evidence="10">The sequence shown here is derived from an EMBL/GenBank/DDBJ whole genome shotgun (WGS) entry which is preliminary data.</text>
</comment>
<dbReference type="GO" id="GO:0003678">
    <property type="term" value="F:DNA helicase activity"/>
    <property type="evidence" value="ECO:0007669"/>
    <property type="project" value="UniProtKB-EC"/>
</dbReference>
<gene>
    <name evidence="10" type="ORF">ACFSR0_08510</name>
</gene>
<keyword evidence="5" id="KW-0238">DNA-binding</keyword>
<dbReference type="InterPro" id="IPR027417">
    <property type="entry name" value="P-loop_NTPase"/>
</dbReference>
<dbReference type="PANTHER" id="PTHR13710:SF84">
    <property type="entry name" value="ATP-DEPENDENT DNA HELICASE RECS-RELATED"/>
    <property type="match status" value="1"/>
</dbReference>
<evidence type="ECO:0000259" key="9">
    <source>
        <dbReference type="PROSITE" id="PS51194"/>
    </source>
</evidence>
<dbReference type="Pfam" id="PF00270">
    <property type="entry name" value="DEAD"/>
    <property type="match status" value="1"/>
</dbReference>
<sequence length="452" mass="52087">MELQHELNRLFGLTAFRDGQEETIVSLLEGHDTLAQLPTGTGKSLCYQMVGYLKEGLVVIVSPLISLMEDQVSRILHLGERRVACINSASLPEERASLLNHLSELKFLFMSPEMIQNTTILAHLTRQKIALFVVDEAHCISQWGFDFRPEYRLLGEVKKRLGSPVTLALTATATEQVRIDIKKSLLSGRMSEFVYSVDRPNIALFVKKSENKLAELEELLMNIDEPTIIYCATRKKVEELYGHFCENYSIGYYHGGLSTGERSLLQKQFKENYLQILIATNAFGMGIDKPDIRYVLHYDLPDSVENYVQEIGRAGRDGQESFAMLFYQKGDEQIHYYFQDQARDDWVQKMAGTMDHATVNETKHASQKEQQKMEANQQEKKRKLQQMLGYLAESVCRRKYLLNYFGEKNSGQANNCCDLHDATLDLKKNSHRKQKTKRQDEWEEILEKIFKE</sequence>
<dbReference type="PROSITE" id="PS51194">
    <property type="entry name" value="HELICASE_CTER"/>
    <property type="match status" value="1"/>
</dbReference>
<evidence type="ECO:0000256" key="1">
    <source>
        <dbReference type="ARBA" id="ARBA00022741"/>
    </source>
</evidence>
<feature type="domain" description="Helicase ATP-binding" evidence="8">
    <location>
        <begin position="24"/>
        <end position="191"/>
    </location>
</feature>
<evidence type="ECO:0000256" key="3">
    <source>
        <dbReference type="ARBA" id="ARBA00022806"/>
    </source>
</evidence>
<proteinExistence type="predicted"/>
<evidence type="ECO:0000256" key="7">
    <source>
        <dbReference type="ARBA" id="ARBA00044550"/>
    </source>
</evidence>
<evidence type="ECO:0000256" key="5">
    <source>
        <dbReference type="ARBA" id="ARBA00023125"/>
    </source>
</evidence>
<dbReference type="PROSITE" id="PS51192">
    <property type="entry name" value="HELICASE_ATP_BIND_1"/>
    <property type="match status" value="1"/>
</dbReference>
<dbReference type="InterPro" id="IPR011545">
    <property type="entry name" value="DEAD/DEAH_box_helicase_dom"/>
</dbReference>
<dbReference type="PROSITE" id="PS00690">
    <property type="entry name" value="DEAH_ATP_HELICASE"/>
    <property type="match status" value="1"/>
</dbReference>
<dbReference type="Proteomes" id="UP001597427">
    <property type="component" value="Unassembled WGS sequence"/>
</dbReference>